<reference evidence="10 11" key="1">
    <citation type="journal article" date="2017" name="Front. Microbiol.">
        <title>Strong Genomic and Phenotypic Heterogeneity in the Aeromonas sobria Species Complex.</title>
        <authorList>
            <person name="Gauthier J."/>
            <person name="Vincent A.T."/>
            <person name="Charette S.J."/>
            <person name="Derome N."/>
        </authorList>
    </citation>
    <scope>NUCLEOTIDE SEQUENCE [LARGE SCALE GENOMIC DNA]</scope>
    <source>
        <strain evidence="10 11">TM18</strain>
    </source>
</reference>
<feature type="transmembrane region" description="Helical" evidence="7">
    <location>
        <begin position="290"/>
        <end position="315"/>
    </location>
</feature>
<keyword evidence="5 7" id="KW-0472">Membrane</keyword>
<keyword evidence="2 7" id="KW-0812">Transmembrane</keyword>
<sequence>MLSFAITHFCETKKMSNLFKAALLLGGLLWQSMGLASDTGWLTSPQNDHARVRLQADRSTADQARILLDVELESGWKTYWHSPGEGGIAPQILWDEPVGDFQWRWPVPRHFEVAGLSTQGYQGDVTFPLSLSYPAEKVLTGTLRLSTCSNVCILTDYPFTLAVDDAAPANFDFAWAKAMSTLPQPLPAETQVELGYQHNQLQLRAERADGWQQPSLFIDALEGAEFGKPALEVQGNTLIAQVPVSDGWQGDAPDLRGQSLGLLLTSGEQAWQGKGMIGAPLALPNQSHSLFWLLGAALLGGLILNLMPCVLPVLALKLGTVLQHQDREQGTVRKQFLAASAGIIASFWVLAAMSSLLRATQGAVGWGIQFQSAGFIGFMVLVTLLFCANLLELFEIRLPSALSTRLATSGGNGLGGHFLQGSFATLLATPCSAPFLGTAVAFALAAPLGQLWLIFTALGIGMSLPWLLVAALPRLALWLPKPGRWMNHLRILLGLMMLGSSLWLASLLDNHLGSYTTGWLMVAMLLGLLIGIVWRYGMRGFTLAIALAALIGSALLLSGAFSAQGSASVDKVVWQPLSERAITNALAQNKRVFIDVTADWCVTCKANKYNVLLRDEVQQALLAPDVVALRGDWSKPNETIAAFLRQRGAAAVPFNQIYGPDLPQGVTLSPLLDKDELLTTLHQAGLLQAGTTRF</sequence>
<dbReference type="InterPro" id="IPR035671">
    <property type="entry name" value="DsbD_gamma"/>
</dbReference>
<evidence type="ECO:0000313" key="10">
    <source>
        <dbReference type="EMBL" id="PKQ73867.1"/>
    </source>
</evidence>
<dbReference type="Proteomes" id="UP000233467">
    <property type="component" value="Unassembled WGS sequence"/>
</dbReference>
<feature type="domain" description="Thiol:disulfide interchange protein DsbD N-terminal" evidence="9">
    <location>
        <begin position="54"/>
        <end position="160"/>
    </location>
</feature>
<feature type="transmembrane region" description="Helical" evidence="7">
    <location>
        <begin position="514"/>
        <end position="534"/>
    </location>
</feature>
<evidence type="ECO:0000256" key="4">
    <source>
        <dbReference type="ARBA" id="ARBA00022989"/>
    </source>
</evidence>
<dbReference type="GO" id="GO:0017004">
    <property type="term" value="P:cytochrome complex assembly"/>
    <property type="evidence" value="ECO:0007669"/>
    <property type="project" value="UniProtKB-KW"/>
</dbReference>
<name>A0A2N3IQY0_AERSO</name>
<dbReference type="Gene3D" id="3.40.30.10">
    <property type="entry name" value="Glutaredoxin"/>
    <property type="match status" value="1"/>
</dbReference>
<evidence type="ECO:0000256" key="7">
    <source>
        <dbReference type="SAM" id="Phobius"/>
    </source>
</evidence>
<dbReference type="GO" id="GO:0016020">
    <property type="term" value="C:membrane"/>
    <property type="evidence" value="ECO:0007669"/>
    <property type="project" value="UniProtKB-SubCell"/>
</dbReference>
<keyword evidence="3" id="KW-0201">Cytochrome c-type biogenesis</keyword>
<dbReference type="Pfam" id="PF11412">
    <property type="entry name" value="DsbD_N"/>
    <property type="match status" value="1"/>
</dbReference>
<evidence type="ECO:0000256" key="5">
    <source>
        <dbReference type="ARBA" id="ARBA00023136"/>
    </source>
</evidence>
<dbReference type="PROSITE" id="PS00194">
    <property type="entry name" value="THIOREDOXIN_1"/>
    <property type="match status" value="1"/>
</dbReference>
<gene>
    <name evidence="10" type="ORF">CJP16_18955</name>
</gene>
<evidence type="ECO:0000256" key="2">
    <source>
        <dbReference type="ARBA" id="ARBA00022692"/>
    </source>
</evidence>
<feature type="transmembrane region" description="Helical" evidence="7">
    <location>
        <begin position="541"/>
        <end position="561"/>
    </location>
</feature>
<feature type="transmembrane region" description="Helical" evidence="7">
    <location>
        <begin position="368"/>
        <end position="391"/>
    </location>
</feature>
<feature type="transmembrane region" description="Helical" evidence="7">
    <location>
        <begin position="336"/>
        <end position="356"/>
    </location>
</feature>
<dbReference type="CDD" id="cd02953">
    <property type="entry name" value="DsbDgamma"/>
    <property type="match status" value="1"/>
</dbReference>
<comment type="caution">
    <text evidence="10">The sequence shown here is derived from an EMBL/GenBank/DDBJ whole genome shotgun (WGS) entry which is preliminary data.</text>
</comment>
<dbReference type="Pfam" id="PF13899">
    <property type="entry name" value="Thioredoxin_7"/>
    <property type="match status" value="1"/>
</dbReference>
<feature type="transmembrane region" description="Helical" evidence="7">
    <location>
        <begin position="451"/>
        <end position="477"/>
    </location>
</feature>
<evidence type="ECO:0000259" key="8">
    <source>
        <dbReference type="Pfam" id="PF02683"/>
    </source>
</evidence>
<dbReference type="PANTHER" id="PTHR32234:SF3">
    <property type="entry name" value="SUPPRESSION OF COPPER SENSITIVITY PROTEIN"/>
    <property type="match status" value="1"/>
</dbReference>
<evidence type="ECO:0000256" key="3">
    <source>
        <dbReference type="ARBA" id="ARBA00022748"/>
    </source>
</evidence>
<dbReference type="GO" id="GO:0045454">
    <property type="term" value="P:cell redox homeostasis"/>
    <property type="evidence" value="ECO:0007669"/>
    <property type="project" value="TreeGrafter"/>
</dbReference>
<feature type="domain" description="Cytochrome C biogenesis protein transmembrane" evidence="8">
    <location>
        <begin position="292"/>
        <end position="506"/>
    </location>
</feature>
<evidence type="ECO:0000313" key="11">
    <source>
        <dbReference type="Proteomes" id="UP000233467"/>
    </source>
</evidence>
<organism evidence="10 11">
    <name type="scientific">Aeromonas sobria</name>
    <dbReference type="NCBI Taxonomy" id="646"/>
    <lineage>
        <taxon>Bacteria</taxon>
        <taxon>Pseudomonadati</taxon>
        <taxon>Pseudomonadota</taxon>
        <taxon>Gammaproteobacteria</taxon>
        <taxon>Aeromonadales</taxon>
        <taxon>Aeromonadaceae</taxon>
        <taxon>Aeromonas</taxon>
    </lineage>
</organism>
<evidence type="ECO:0000256" key="1">
    <source>
        <dbReference type="ARBA" id="ARBA00004141"/>
    </source>
</evidence>
<feature type="transmembrane region" description="Helical" evidence="7">
    <location>
        <begin position="423"/>
        <end position="445"/>
    </location>
</feature>
<keyword evidence="4 7" id="KW-1133">Transmembrane helix</keyword>
<keyword evidence="11" id="KW-1185">Reference proteome</keyword>
<evidence type="ECO:0000259" key="9">
    <source>
        <dbReference type="Pfam" id="PF11412"/>
    </source>
</evidence>
<dbReference type="SUPFAM" id="SSF52833">
    <property type="entry name" value="Thioredoxin-like"/>
    <property type="match status" value="1"/>
</dbReference>
<comment type="subcellular location">
    <subcellularLocation>
        <location evidence="1">Membrane</location>
        <topology evidence="1">Multi-pass membrane protein</topology>
    </subcellularLocation>
</comment>
<feature type="transmembrane region" description="Helical" evidence="7">
    <location>
        <begin position="489"/>
        <end position="508"/>
    </location>
</feature>
<dbReference type="InterPro" id="IPR028250">
    <property type="entry name" value="DsbDN"/>
</dbReference>
<proteinExistence type="predicted"/>
<dbReference type="Pfam" id="PF02683">
    <property type="entry name" value="DsbD_TM"/>
    <property type="match status" value="1"/>
</dbReference>
<dbReference type="PANTHER" id="PTHR32234">
    <property type="entry name" value="THIOL:DISULFIDE INTERCHANGE PROTEIN DSBD"/>
    <property type="match status" value="1"/>
</dbReference>
<evidence type="ECO:0000256" key="6">
    <source>
        <dbReference type="ARBA" id="ARBA00023284"/>
    </source>
</evidence>
<dbReference type="InterPro" id="IPR003834">
    <property type="entry name" value="Cyt_c_assmbl_TM_dom"/>
</dbReference>
<dbReference type="GO" id="GO:0015035">
    <property type="term" value="F:protein-disulfide reductase activity"/>
    <property type="evidence" value="ECO:0007669"/>
    <property type="project" value="TreeGrafter"/>
</dbReference>
<protein>
    <submittedName>
        <fullName evidence="10">Protein-disulfide reductase</fullName>
    </submittedName>
</protein>
<dbReference type="AlphaFoldDB" id="A0A2N3IQY0"/>
<keyword evidence="6" id="KW-0676">Redox-active center</keyword>
<accession>A0A2N3IQY0</accession>
<dbReference type="EMBL" id="NQMM01000052">
    <property type="protein sequence ID" value="PKQ73867.1"/>
    <property type="molecule type" value="Genomic_DNA"/>
</dbReference>
<dbReference type="InterPro" id="IPR036249">
    <property type="entry name" value="Thioredoxin-like_sf"/>
</dbReference>
<dbReference type="InterPro" id="IPR017937">
    <property type="entry name" value="Thioredoxin_CS"/>
</dbReference>